<evidence type="ECO:0000313" key="4">
    <source>
        <dbReference type="Proteomes" id="UP000470470"/>
    </source>
</evidence>
<keyword evidence="1" id="KW-0560">Oxidoreductase</keyword>
<dbReference type="Gene3D" id="3.30.465.10">
    <property type="match status" value="1"/>
</dbReference>
<accession>A0A7K3WGL4</accession>
<evidence type="ECO:0000313" key="3">
    <source>
        <dbReference type="EMBL" id="NEL55506.1"/>
    </source>
</evidence>
<dbReference type="GO" id="GO:0080049">
    <property type="term" value="F:L-gulono-1,4-lactone dehydrogenase activity"/>
    <property type="evidence" value="ECO:0007669"/>
    <property type="project" value="TreeGrafter"/>
</dbReference>
<dbReference type="AlphaFoldDB" id="A0A7K3WGL4"/>
<feature type="domain" description="FAD-binding PCMH-type" evidence="2">
    <location>
        <begin position="15"/>
        <end position="180"/>
    </location>
</feature>
<dbReference type="Pfam" id="PF04030">
    <property type="entry name" value="ALO"/>
    <property type="match status" value="1"/>
</dbReference>
<protein>
    <submittedName>
        <fullName evidence="3">FAD-binding protein</fullName>
    </submittedName>
</protein>
<organism evidence="3 4">
    <name type="scientific">Goekera deserti</name>
    <dbReference type="NCBI Taxonomy" id="2497753"/>
    <lineage>
        <taxon>Bacteria</taxon>
        <taxon>Bacillati</taxon>
        <taxon>Actinomycetota</taxon>
        <taxon>Actinomycetes</taxon>
        <taxon>Geodermatophilales</taxon>
        <taxon>Geodermatophilaceae</taxon>
        <taxon>Goekera</taxon>
    </lineage>
</organism>
<name>A0A7K3WGL4_9ACTN</name>
<proteinExistence type="predicted"/>
<dbReference type="Gene3D" id="3.30.43.10">
    <property type="entry name" value="Uridine Diphospho-n-acetylenolpyruvylglucosamine Reductase, domain 2"/>
    <property type="match status" value="1"/>
</dbReference>
<dbReference type="PIRSF" id="PIRSF000136">
    <property type="entry name" value="LGO_GLO"/>
    <property type="match status" value="1"/>
</dbReference>
<dbReference type="InterPro" id="IPR016171">
    <property type="entry name" value="Vanillyl_alc_oxidase_C-sub2"/>
</dbReference>
<dbReference type="PANTHER" id="PTHR43762">
    <property type="entry name" value="L-GULONOLACTONE OXIDASE"/>
    <property type="match status" value="1"/>
</dbReference>
<keyword evidence="4" id="KW-1185">Reference proteome</keyword>
<dbReference type="PROSITE" id="PS51387">
    <property type="entry name" value="FAD_PCMH"/>
    <property type="match status" value="1"/>
</dbReference>
<dbReference type="GO" id="GO:0016020">
    <property type="term" value="C:membrane"/>
    <property type="evidence" value="ECO:0007669"/>
    <property type="project" value="InterPro"/>
</dbReference>
<dbReference type="InterPro" id="IPR006094">
    <property type="entry name" value="Oxid_FAD_bind_N"/>
</dbReference>
<evidence type="ECO:0000256" key="1">
    <source>
        <dbReference type="ARBA" id="ARBA00023002"/>
    </source>
</evidence>
<dbReference type="GO" id="GO:0071949">
    <property type="term" value="F:FAD binding"/>
    <property type="evidence" value="ECO:0007669"/>
    <property type="project" value="InterPro"/>
</dbReference>
<comment type="caution">
    <text evidence="3">The sequence shown here is derived from an EMBL/GenBank/DDBJ whole genome shotgun (WGS) entry which is preliminary data.</text>
</comment>
<dbReference type="Gene3D" id="3.30.70.2520">
    <property type="match status" value="1"/>
</dbReference>
<dbReference type="Pfam" id="PF01565">
    <property type="entry name" value="FAD_binding_4"/>
    <property type="match status" value="1"/>
</dbReference>
<evidence type="ECO:0000259" key="2">
    <source>
        <dbReference type="PROSITE" id="PS51387"/>
    </source>
</evidence>
<dbReference type="InterPro" id="IPR007173">
    <property type="entry name" value="ALO_C"/>
</dbReference>
<dbReference type="Proteomes" id="UP000470470">
    <property type="component" value="Unassembled WGS sequence"/>
</dbReference>
<dbReference type="RefSeq" id="WP_152727412.1">
    <property type="nucleotide sequence ID" value="NZ_JAABOZ010000001.1"/>
</dbReference>
<dbReference type="InterPro" id="IPR016169">
    <property type="entry name" value="FAD-bd_PCMH_sub2"/>
</dbReference>
<dbReference type="InterPro" id="IPR016166">
    <property type="entry name" value="FAD-bd_PCMH"/>
</dbReference>
<gene>
    <name evidence="3" type="ORF">G1H19_16080</name>
</gene>
<dbReference type="PANTHER" id="PTHR43762:SF1">
    <property type="entry name" value="D-ARABINONO-1,4-LACTONE OXIDASE"/>
    <property type="match status" value="1"/>
</dbReference>
<dbReference type="GO" id="GO:0003885">
    <property type="term" value="F:D-arabinono-1,4-lactone oxidase activity"/>
    <property type="evidence" value="ECO:0007669"/>
    <property type="project" value="InterPro"/>
</dbReference>
<dbReference type="EMBL" id="JAAGWK010000023">
    <property type="protein sequence ID" value="NEL55506.1"/>
    <property type="molecule type" value="Genomic_DNA"/>
</dbReference>
<reference evidence="3 4" key="1">
    <citation type="submission" date="2020-02" db="EMBL/GenBank/DDBJ databases">
        <title>The whole genome sequence of CPCC 205119.</title>
        <authorList>
            <person name="Jiang Z."/>
        </authorList>
    </citation>
    <scope>NUCLEOTIDE SEQUENCE [LARGE SCALE GENOMIC DNA]</scope>
    <source>
        <strain evidence="3 4">CPCC 205119</strain>
    </source>
</reference>
<dbReference type="InterPro" id="IPR016167">
    <property type="entry name" value="FAD-bd_PCMH_sub1"/>
</dbReference>
<sequence>MLTVSRPVTNWAGTITFATTRVHRPASVDELRRIVAGARRVRALGTAHSFSPVADTTGELVLLDALPPVVDIDTDARTATVAAGMSYAQVAPELHRAGWALGSMASLPHISVAGSVATGTHGSGDSQRSLAAAVVGLEVVGPEGDLLQVRRGVDDDFAGWVVALGALGVVTRLTLAVEPTYEVSQRVRLGVPMTEVAARPGELLAAAYSVSLFTDWQRETGHAYLKSRDGVPDGAFTLGHEADEHVHPLPGMPATFVTQQLGVPGPWHERLPHFRAEFMPSAGNEIQSEFFLARDQAPAGFAALMGLGERIAPLVHACEVRSIAADDLWLSPAYQRDSVAFHFTWLDDEPALRPVLAEVEQALMPLGARPHWAKLTTVPGAEVAARYERAADFTRLRATHDPDGVFANDFVDGFFPRG</sequence>
<dbReference type="Gene3D" id="3.30.70.2530">
    <property type="match status" value="1"/>
</dbReference>
<dbReference type="InterPro" id="IPR010031">
    <property type="entry name" value="FAD_lactone_oxidase-like"/>
</dbReference>
<dbReference type="SUPFAM" id="SSF56176">
    <property type="entry name" value="FAD-binding/transporter-associated domain-like"/>
    <property type="match status" value="1"/>
</dbReference>
<dbReference type="InterPro" id="IPR036318">
    <property type="entry name" value="FAD-bd_PCMH-like_sf"/>
</dbReference>
<dbReference type="Gene3D" id="1.10.45.10">
    <property type="entry name" value="Vanillyl-alcohol Oxidase, Chain A, domain 4"/>
    <property type="match status" value="1"/>
</dbReference>